<dbReference type="AlphaFoldDB" id="K0QZF3"/>
<proteinExistence type="predicted"/>
<accession>K0QZF3</accession>
<name>K0QZF3_THAOC</name>
<sequence length="601" mass="66707">MARPKPPAAARRRRHPTAAAAAAAAATIPSQRSASARRRDDRNGAASTDERRADSTSARPSASPRRRDDRNGAASTDERRAAATSPEKDEKDAEIANLRTLLADEQSKNEKFVERMNALSTEHEKAHNAKGTRNTWKAFYDKHDVLHRAASEVVRSTVQPLIKFYPDIGWRLHDPRPSSMSSIIKLKIAPAIDEENESREKRGQPLIDWPSAWENSVCPAVQKVTRRLNDQHNTKLKNKVIELSSDPDSLLCHCIMDGTGLRNLVNSAEENGVEATITTLMEEGDGEGSFIYQWIGNLFSFASLNYDVRRIGKLVESGHEIISLVTAADEGYSAMQVANNYFVWLGDEEKPFWENHSHTSEASMKFFDTATELAAAIREIPGYDDLCDRWWQKHGGKKTSVVNAAAQSRPRKRKAENIEVPLFDSVFAALNGDDDGGDMYVLSCSAESAEECPLHVDGGPLNPLGRSVVSSDLKQQSDAPFGRTDDDNGPGSEPPPHDCKRYVSSFITSRRWSPAAVGKPSFPCFKVYYLPRRFVLAESTPLAFEDNSSPMRVYYLPRRCVLAEPSQPTDLRRRISAARWRTKDPETMAPTTGIRGLGPSA</sequence>
<dbReference type="EMBL" id="AGNL01048923">
    <property type="protein sequence ID" value="EJK45018.1"/>
    <property type="molecule type" value="Genomic_DNA"/>
</dbReference>
<gene>
    <name evidence="2" type="ORF">THAOC_36398</name>
</gene>
<feature type="region of interest" description="Disordered" evidence="1">
    <location>
        <begin position="1"/>
        <end position="93"/>
    </location>
</feature>
<organism evidence="2 3">
    <name type="scientific">Thalassiosira oceanica</name>
    <name type="common">Marine diatom</name>
    <dbReference type="NCBI Taxonomy" id="159749"/>
    <lineage>
        <taxon>Eukaryota</taxon>
        <taxon>Sar</taxon>
        <taxon>Stramenopiles</taxon>
        <taxon>Ochrophyta</taxon>
        <taxon>Bacillariophyta</taxon>
        <taxon>Coscinodiscophyceae</taxon>
        <taxon>Thalassiosirophycidae</taxon>
        <taxon>Thalassiosirales</taxon>
        <taxon>Thalassiosiraceae</taxon>
        <taxon>Thalassiosira</taxon>
    </lineage>
</organism>
<feature type="compositionally biased region" description="Basic and acidic residues" evidence="1">
    <location>
        <begin position="37"/>
        <end position="54"/>
    </location>
</feature>
<evidence type="ECO:0000313" key="3">
    <source>
        <dbReference type="Proteomes" id="UP000266841"/>
    </source>
</evidence>
<feature type="compositionally biased region" description="Low complexity" evidence="1">
    <location>
        <begin position="17"/>
        <end position="26"/>
    </location>
</feature>
<keyword evidence="3" id="KW-1185">Reference proteome</keyword>
<feature type="compositionally biased region" description="Basic and acidic residues" evidence="1">
    <location>
        <begin position="65"/>
        <end position="93"/>
    </location>
</feature>
<feature type="region of interest" description="Disordered" evidence="1">
    <location>
        <begin position="472"/>
        <end position="498"/>
    </location>
</feature>
<comment type="caution">
    <text evidence="2">The sequence shown here is derived from an EMBL/GenBank/DDBJ whole genome shotgun (WGS) entry which is preliminary data.</text>
</comment>
<evidence type="ECO:0000256" key="1">
    <source>
        <dbReference type="SAM" id="MobiDB-lite"/>
    </source>
</evidence>
<dbReference type="Proteomes" id="UP000266841">
    <property type="component" value="Unassembled WGS sequence"/>
</dbReference>
<protein>
    <submittedName>
        <fullName evidence="2">Uncharacterized protein</fullName>
    </submittedName>
</protein>
<reference evidence="2 3" key="1">
    <citation type="journal article" date="2012" name="Genome Biol.">
        <title>Genome and low-iron response of an oceanic diatom adapted to chronic iron limitation.</title>
        <authorList>
            <person name="Lommer M."/>
            <person name="Specht M."/>
            <person name="Roy A.S."/>
            <person name="Kraemer L."/>
            <person name="Andreson R."/>
            <person name="Gutowska M.A."/>
            <person name="Wolf J."/>
            <person name="Bergner S.V."/>
            <person name="Schilhabel M.B."/>
            <person name="Klostermeier U.C."/>
            <person name="Beiko R.G."/>
            <person name="Rosenstiel P."/>
            <person name="Hippler M."/>
            <person name="Laroche J."/>
        </authorList>
    </citation>
    <scope>NUCLEOTIDE SEQUENCE [LARGE SCALE GENOMIC DNA]</scope>
    <source>
        <strain evidence="2 3">CCMP1005</strain>
    </source>
</reference>
<evidence type="ECO:0000313" key="2">
    <source>
        <dbReference type="EMBL" id="EJK45018.1"/>
    </source>
</evidence>